<dbReference type="GO" id="GO:0044183">
    <property type="term" value="F:protein folding chaperone"/>
    <property type="evidence" value="ECO:0007669"/>
    <property type="project" value="TreeGrafter"/>
</dbReference>
<evidence type="ECO:0000256" key="4">
    <source>
        <dbReference type="ARBA" id="ARBA00023186"/>
    </source>
</evidence>
<dbReference type="Pfam" id="PF01430">
    <property type="entry name" value="HSP33"/>
    <property type="match status" value="1"/>
</dbReference>
<dbReference type="Gene3D" id="3.90.1280.10">
    <property type="entry name" value="HSP33 redox switch-like"/>
    <property type="match status" value="1"/>
</dbReference>
<dbReference type="GO" id="GO:0005737">
    <property type="term" value="C:cytoplasm"/>
    <property type="evidence" value="ECO:0007669"/>
    <property type="project" value="InterPro"/>
</dbReference>
<dbReference type="KEGG" id="scc:Spico_1358"/>
<accession>F4GHH5</accession>
<dbReference type="PANTHER" id="PTHR30111">
    <property type="entry name" value="33 KDA CHAPERONIN"/>
    <property type="match status" value="1"/>
</dbReference>
<name>F4GHH5_PARC1</name>
<dbReference type="eggNOG" id="COG1281">
    <property type="taxonomic scope" value="Bacteria"/>
</dbReference>
<dbReference type="SUPFAM" id="SSF118352">
    <property type="entry name" value="HSP33 redox switch-like"/>
    <property type="match status" value="1"/>
</dbReference>
<dbReference type="InterPro" id="IPR000397">
    <property type="entry name" value="Heat_shock_Hsp33"/>
</dbReference>
<keyword evidence="3" id="KW-1015">Disulfide bond</keyword>
<dbReference type="InterPro" id="IPR016154">
    <property type="entry name" value="Heat_shock_Hsp33_C"/>
</dbReference>
<dbReference type="HOGENOM" id="CLU_054493_1_0_12"/>
<organism evidence="6 7">
    <name type="scientific">Parasphaerochaeta coccoides (strain ATCC BAA-1237 / DSM 17374 / SPN1)</name>
    <name type="common">Sphaerochaeta coccoides</name>
    <dbReference type="NCBI Taxonomy" id="760011"/>
    <lineage>
        <taxon>Bacteria</taxon>
        <taxon>Pseudomonadati</taxon>
        <taxon>Spirochaetota</taxon>
        <taxon>Spirochaetia</taxon>
        <taxon>Spirochaetales</taxon>
        <taxon>Sphaerochaetaceae</taxon>
        <taxon>Parasphaerochaeta</taxon>
    </lineage>
</organism>
<dbReference type="STRING" id="760011.Spico_1358"/>
<dbReference type="RefSeq" id="WP_013739959.1">
    <property type="nucleotide sequence ID" value="NC_015436.1"/>
</dbReference>
<dbReference type="GO" id="GO:0051082">
    <property type="term" value="F:unfolded protein binding"/>
    <property type="evidence" value="ECO:0007669"/>
    <property type="project" value="InterPro"/>
</dbReference>
<gene>
    <name evidence="6" type="ordered locus">Spico_1358</name>
</gene>
<reference evidence="7" key="1">
    <citation type="submission" date="2011-04" db="EMBL/GenBank/DDBJ databases">
        <title>The complete genome of Spirochaeta coccoides DSM 17374.</title>
        <authorList>
            <person name="Lucas S."/>
            <person name="Copeland A."/>
            <person name="Lapidus A."/>
            <person name="Bruce D."/>
            <person name="Goodwin L."/>
            <person name="Pitluck S."/>
            <person name="Peters L."/>
            <person name="Kyrpides N."/>
            <person name="Mavromatis K."/>
            <person name="Pagani I."/>
            <person name="Ivanova N."/>
            <person name="Ovchinnikova G."/>
            <person name="Lu M."/>
            <person name="Detter J.C."/>
            <person name="Tapia R."/>
            <person name="Han C."/>
            <person name="Land M."/>
            <person name="Hauser L."/>
            <person name="Markowitz V."/>
            <person name="Cheng J.-F."/>
            <person name="Hugenholtz P."/>
            <person name="Woyke T."/>
            <person name="Wu D."/>
            <person name="Spring S."/>
            <person name="Schroeder M."/>
            <person name="Brambilla E."/>
            <person name="Klenk H.-P."/>
            <person name="Eisen J.A."/>
        </authorList>
    </citation>
    <scope>NUCLEOTIDE SEQUENCE [LARGE SCALE GENOMIC DNA]</scope>
    <source>
        <strain evidence="7">ATCC BAA-1237 / DSM 17374 / SPN1</strain>
    </source>
</reference>
<keyword evidence="7" id="KW-1185">Reference proteome</keyword>
<dbReference type="Gene3D" id="3.55.30.10">
    <property type="entry name" value="Hsp33 domain"/>
    <property type="match status" value="1"/>
</dbReference>
<dbReference type="SUPFAM" id="SSF64397">
    <property type="entry name" value="Hsp33 domain"/>
    <property type="match status" value="1"/>
</dbReference>
<dbReference type="AlphaFoldDB" id="F4GHH5"/>
<reference evidence="6 7" key="2">
    <citation type="journal article" date="2012" name="Stand. Genomic Sci.">
        <title>Complete genome sequence of the termite hindgut bacterium Spirochaeta coccoides type strain (SPN1(T)), reclassification in the genus Sphaerochaeta as Sphaerochaeta coccoides comb. nov. and emendations of the family Spirochaetaceae and the genus Sphaerochaeta.</title>
        <authorList>
            <person name="Abt B."/>
            <person name="Han C."/>
            <person name="Scheuner C."/>
            <person name="Lu M."/>
            <person name="Lapidus A."/>
            <person name="Nolan M."/>
            <person name="Lucas S."/>
            <person name="Hammon N."/>
            <person name="Deshpande S."/>
            <person name="Cheng J.F."/>
            <person name="Tapia R."/>
            <person name="Goodwin L.A."/>
            <person name="Pitluck S."/>
            <person name="Liolios K."/>
            <person name="Pagani I."/>
            <person name="Ivanova N."/>
            <person name="Mavromatis K."/>
            <person name="Mikhailova N."/>
            <person name="Huntemann M."/>
            <person name="Pati A."/>
            <person name="Chen A."/>
            <person name="Palaniappan K."/>
            <person name="Land M."/>
            <person name="Hauser L."/>
            <person name="Brambilla E.M."/>
            <person name="Rohde M."/>
            <person name="Spring S."/>
            <person name="Gronow S."/>
            <person name="Goker M."/>
            <person name="Woyke T."/>
            <person name="Bristow J."/>
            <person name="Eisen J.A."/>
            <person name="Markowitz V."/>
            <person name="Hugenholtz P."/>
            <person name="Kyrpides N.C."/>
            <person name="Klenk H.P."/>
            <person name="Detter J.C."/>
        </authorList>
    </citation>
    <scope>NUCLEOTIDE SEQUENCE [LARGE SCALE GENOMIC DNA]</scope>
    <source>
        <strain evidence="7">ATCC BAA-1237 / DSM 17374 / SPN1</strain>
    </source>
</reference>
<evidence type="ECO:0000313" key="7">
    <source>
        <dbReference type="Proteomes" id="UP000007939"/>
    </source>
</evidence>
<dbReference type="EMBL" id="CP002659">
    <property type="protein sequence ID" value="AEC02564.1"/>
    <property type="molecule type" value="Genomic_DNA"/>
</dbReference>
<evidence type="ECO:0000256" key="5">
    <source>
        <dbReference type="ARBA" id="ARBA00023284"/>
    </source>
</evidence>
<evidence type="ECO:0000256" key="2">
    <source>
        <dbReference type="ARBA" id="ARBA00022833"/>
    </source>
</evidence>
<dbReference type="PANTHER" id="PTHR30111:SF1">
    <property type="entry name" value="33 KDA CHAPERONIN"/>
    <property type="match status" value="1"/>
</dbReference>
<evidence type="ECO:0000256" key="1">
    <source>
        <dbReference type="ARBA" id="ARBA00022490"/>
    </source>
</evidence>
<keyword evidence="1" id="KW-0963">Cytoplasm</keyword>
<keyword evidence="2" id="KW-0862">Zinc</keyword>
<dbReference type="InterPro" id="IPR016153">
    <property type="entry name" value="Heat_shock_Hsp33_N"/>
</dbReference>
<keyword evidence="5" id="KW-0676">Redox-active center</keyword>
<dbReference type="Proteomes" id="UP000007939">
    <property type="component" value="Chromosome"/>
</dbReference>
<keyword evidence="4" id="KW-0143">Chaperone</keyword>
<dbReference type="OrthoDB" id="9776534at2"/>
<sequence length="309" mass="34064">MYKKPITDIELLEHLDALPGDGREVFLLERGNLRVTAVQGTHMINQMRANHGLGILESMVLGQAYIASGLLSATVKGNDRVLLTVECGGPIGGIYTEAWANGNVRGYLKNVPIHVEKPLEDNDLTFLYGPGFITITKMIEGSSQPFSGQVMMQYGDLAKDLAVYYQMSEQTPSLFVLSIKFDSHGRIFGAGGFFLQVMPGCPDSIPEKLDSHISGLSSLGRHLAQGGTIRQYVEQEFAPFHPEHLDTLPVAFSCPCSRENFNGYLSSLPEQEKQSIMQDGPFPLHLDCLNCSTAYDFTKEELESIFHVS</sequence>
<protein>
    <submittedName>
        <fullName evidence="6">Hsp33 protein</fullName>
    </submittedName>
</protein>
<dbReference type="GO" id="GO:0042026">
    <property type="term" value="P:protein refolding"/>
    <property type="evidence" value="ECO:0007669"/>
    <property type="project" value="TreeGrafter"/>
</dbReference>
<evidence type="ECO:0000256" key="3">
    <source>
        <dbReference type="ARBA" id="ARBA00023157"/>
    </source>
</evidence>
<dbReference type="PIRSF" id="PIRSF005261">
    <property type="entry name" value="Heat_shock_Hsp33"/>
    <property type="match status" value="1"/>
</dbReference>
<proteinExistence type="predicted"/>
<evidence type="ECO:0000313" key="6">
    <source>
        <dbReference type="EMBL" id="AEC02564.1"/>
    </source>
</evidence>